<dbReference type="PROSITE" id="PS51257">
    <property type="entry name" value="PROKAR_LIPOPROTEIN"/>
    <property type="match status" value="1"/>
</dbReference>
<protein>
    <submittedName>
        <fullName evidence="2">Uncharacterized protein</fullName>
    </submittedName>
</protein>
<dbReference type="Proteomes" id="UP000812961">
    <property type="component" value="Unassembled WGS sequence"/>
</dbReference>
<proteinExistence type="predicted"/>
<feature type="chain" id="PRO_5045403961" evidence="1">
    <location>
        <begin position="23"/>
        <end position="124"/>
    </location>
</feature>
<evidence type="ECO:0000313" key="2">
    <source>
        <dbReference type="EMBL" id="MBW8687817.1"/>
    </source>
</evidence>
<keyword evidence="3" id="KW-1185">Reference proteome</keyword>
<gene>
    <name evidence="2" type="ORF">K1Y79_25990</name>
</gene>
<keyword evidence="1" id="KW-0732">Signal</keyword>
<feature type="signal peptide" evidence="1">
    <location>
        <begin position="1"/>
        <end position="22"/>
    </location>
</feature>
<reference evidence="2 3" key="1">
    <citation type="submission" date="2021-08" db="EMBL/GenBank/DDBJ databases">
        <title>The genome sequence of Chitinophaga sp. B61.</title>
        <authorList>
            <person name="Zhang X."/>
        </authorList>
    </citation>
    <scope>NUCLEOTIDE SEQUENCE [LARGE SCALE GENOMIC DNA]</scope>
    <source>
        <strain evidence="2 3">B61</strain>
    </source>
</reference>
<name>A0ABS7GJD6_9BACT</name>
<sequence length="124" mass="13907">MRTLIYLSLSTILFCCGLSVNAAMTGCPKDGIIEAAVQPYLKVLSCDQQLKHNRNFPFPDAVCTASHQSFIVSVKTETREGTGSDREQFLSRTTVFTCKVQASRLLPDLHAIIRSLIYPKHIFW</sequence>
<dbReference type="RefSeq" id="WP_220253138.1">
    <property type="nucleotide sequence ID" value="NZ_JAICCF010000005.1"/>
</dbReference>
<accession>A0ABS7GJD6</accession>
<dbReference type="EMBL" id="JAICCF010000005">
    <property type="protein sequence ID" value="MBW8687817.1"/>
    <property type="molecule type" value="Genomic_DNA"/>
</dbReference>
<evidence type="ECO:0000256" key="1">
    <source>
        <dbReference type="SAM" id="SignalP"/>
    </source>
</evidence>
<evidence type="ECO:0000313" key="3">
    <source>
        <dbReference type="Proteomes" id="UP000812961"/>
    </source>
</evidence>
<comment type="caution">
    <text evidence="2">The sequence shown here is derived from an EMBL/GenBank/DDBJ whole genome shotgun (WGS) entry which is preliminary data.</text>
</comment>
<organism evidence="2 3">
    <name type="scientific">Chitinophaga rhizophila</name>
    <dbReference type="NCBI Taxonomy" id="2866212"/>
    <lineage>
        <taxon>Bacteria</taxon>
        <taxon>Pseudomonadati</taxon>
        <taxon>Bacteroidota</taxon>
        <taxon>Chitinophagia</taxon>
        <taxon>Chitinophagales</taxon>
        <taxon>Chitinophagaceae</taxon>
        <taxon>Chitinophaga</taxon>
    </lineage>
</organism>